<name>A0ABP8K591_9MICO</name>
<keyword evidence="2" id="KW-1185">Reference proteome</keyword>
<protein>
    <submittedName>
        <fullName evidence="1">Uncharacterized protein</fullName>
    </submittedName>
</protein>
<sequence>MDDDNVLRFDARRYEEPWKEPFGEPVQERWEEPPPRSLGELTQVVMVGGNVIDVVQRSVSGSGYECAVLDLEERGLYRRPGPPPPPVQPPLPPAHEQTLAWLAAIVGGDEALANLDATPLAPEALDLDAVPGHLRDRVAAIAARFEPWVPLVLGDEGLTAARRLLTRAVDTEPGLLRSDRDDIATGAVVWAVAKGNDLVGQNRPVRASLIQELAGLRSSPGQRGSGFAYAVGGVSAWSGRAQWMYHAQPDVIPLGSPDLLLGRFRHRLMASRDIALQLRARTPVAG</sequence>
<organism evidence="1 2">
    <name type="scientific">Ornithinibacter aureus</name>
    <dbReference type="NCBI Taxonomy" id="622664"/>
    <lineage>
        <taxon>Bacteria</taxon>
        <taxon>Bacillati</taxon>
        <taxon>Actinomycetota</taxon>
        <taxon>Actinomycetes</taxon>
        <taxon>Micrococcales</taxon>
        <taxon>Intrasporangiaceae</taxon>
        <taxon>Ornithinibacter</taxon>
    </lineage>
</organism>
<dbReference type="Proteomes" id="UP001500390">
    <property type="component" value="Unassembled WGS sequence"/>
</dbReference>
<evidence type="ECO:0000313" key="2">
    <source>
        <dbReference type="Proteomes" id="UP001500390"/>
    </source>
</evidence>
<comment type="caution">
    <text evidence="1">The sequence shown here is derived from an EMBL/GenBank/DDBJ whole genome shotgun (WGS) entry which is preliminary data.</text>
</comment>
<reference evidence="2" key="1">
    <citation type="journal article" date="2019" name="Int. J. Syst. Evol. Microbiol.">
        <title>The Global Catalogue of Microorganisms (GCM) 10K type strain sequencing project: providing services to taxonomists for standard genome sequencing and annotation.</title>
        <authorList>
            <consortium name="The Broad Institute Genomics Platform"/>
            <consortium name="The Broad Institute Genome Sequencing Center for Infectious Disease"/>
            <person name="Wu L."/>
            <person name="Ma J."/>
        </authorList>
    </citation>
    <scope>NUCLEOTIDE SEQUENCE [LARGE SCALE GENOMIC DNA]</scope>
    <source>
        <strain evidence="2">JCM 17738</strain>
    </source>
</reference>
<evidence type="ECO:0000313" key="1">
    <source>
        <dbReference type="EMBL" id="GAA4400603.1"/>
    </source>
</evidence>
<accession>A0ABP8K591</accession>
<dbReference type="EMBL" id="BAABFX010000039">
    <property type="protein sequence ID" value="GAA4400603.1"/>
    <property type="molecule type" value="Genomic_DNA"/>
</dbReference>
<proteinExistence type="predicted"/>
<dbReference type="RefSeq" id="WP_246196857.1">
    <property type="nucleotide sequence ID" value="NZ_BAABFX010000039.1"/>
</dbReference>
<gene>
    <name evidence="1" type="ORF">GCM10023153_28250</name>
</gene>